<accession>A0AAV6S8X1</accession>
<gene>
    <name evidence="2" type="ORF">JOB18_012852</name>
</gene>
<evidence type="ECO:0000256" key="1">
    <source>
        <dbReference type="SAM" id="MobiDB-lite"/>
    </source>
</evidence>
<comment type="caution">
    <text evidence="2">The sequence shown here is derived from an EMBL/GenBank/DDBJ whole genome shotgun (WGS) entry which is preliminary data.</text>
</comment>
<dbReference type="Proteomes" id="UP000693946">
    <property type="component" value="Linkage Group LG14"/>
</dbReference>
<dbReference type="AlphaFoldDB" id="A0AAV6S8X1"/>
<keyword evidence="3" id="KW-1185">Reference proteome</keyword>
<dbReference type="EMBL" id="JAGKHQ010000006">
    <property type="protein sequence ID" value="KAG7513621.1"/>
    <property type="molecule type" value="Genomic_DNA"/>
</dbReference>
<protein>
    <submittedName>
        <fullName evidence="2">Uncharacterized protein</fullName>
    </submittedName>
</protein>
<evidence type="ECO:0000313" key="2">
    <source>
        <dbReference type="EMBL" id="KAG7513622.1"/>
    </source>
</evidence>
<name>A0AAV6S8X1_SOLSE</name>
<sequence length="148" mass="16460">MASKRTLPKENAHSLPASRLPVPARNHKTLTAVQSSQPGKIKIVANEEEVPQTELEKLDSLRTQLEQSVDEFIRARKKLEEIIPAEGSGEQERLPIGSNADLRTELKRHRELAPRVASSLKGKENPNNRSQGPVEMGSSYKFLKSIMG</sequence>
<feature type="region of interest" description="Disordered" evidence="1">
    <location>
        <begin position="114"/>
        <end position="137"/>
    </location>
</feature>
<feature type="region of interest" description="Disordered" evidence="1">
    <location>
        <begin position="1"/>
        <end position="24"/>
    </location>
</feature>
<proteinExistence type="predicted"/>
<evidence type="ECO:0000313" key="3">
    <source>
        <dbReference type="Proteomes" id="UP000693946"/>
    </source>
</evidence>
<organism evidence="2 3">
    <name type="scientific">Solea senegalensis</name>
    <name type="common">Senegalese sole</name>
    <dbReference type="NCBI Taxonomy" id="28829"/>
    <lineage>
        <taxon>Eukaryota</taxon>
        <taxon>Metazoa</taxon>
        <taxon>Chordata</taxon>
        <taxon>Craniata</taxon>
        <taxon>Vertebrata</taxon>
        <taxon>Euteleostomi</taxon>
        <taxon>Actinopterygii</taxon>
        <taxon>Neopterygii</taxon>
        <taxon>Teleostei</taxon>
        <taxon>Neoteleostei</taxon>
        <taxon>Acanthomorphata</taxon>
        <taxon>Carangaria</taxon>
        <taxon>Pleuronectiformes</taxon>
        <taxon>Pleuronectoidei</taxon>
        <taxon>Soleidae</taxon>
        <taxon>Solea</taxon>
    </lineage>
</organism>
<dbReference type="EMBL" id="JAGKHQ010000006">
    <property type="protein sequence ID" value="KAG7513620.1"/>
    <property type="molecule type" value="Genomic_DNA"/>
</dbReference>
<reference evidence="2 3" key="1">
    <citation type="journal article" date="2021" name="Sci. Rep.">
        <title>Chromosome anchoring in Senegalese sole (Solea senegalensis) reveals sex-associated markers and genome rearrangements in flatfish.</title>
        <authorList>
            <person name="Guerrero-Cozar I."/>
            <person name="Gomez-Garrido J."/>
            <person name="Berbel C."/>
            <person name="Martinez-Blanch J.F."/>
            <person name="Alioto T."/>
            <person name="Claros M.G."/>
            <person name="Gagnaire P.A."/>
            <person name="Manchado M."/>
        </authorList>
    </citation>
    <scope>NUCLEOTIDE SEQUENCE [LARGE SCALE GENOMIC DNA]</scope>
    <source>
        <strain evidence="2">Sse05_10M</strain>
    </source>
</reference>
<dbReference type="EMBL" id="JAGKHQ010000006">
    <property type="protein sequence ID" value="KAG7513622.1"/>
    <property type="molecule type" value="Genomic_DNA"/>
</dbReference>
<reference evidence="2" key="2">
    <citation type="submission" date="2021-03" db="EMBL/GenBank/DDBJ databases">
        <authorList>
            <person name="Guerrero-Cozar I."/>
            <person name="Gomez-Garrido J."/>
            <person name="Berbel C."/>
            <person name="Martinez-Blanch J.F."/>
            <person name="Alioto T."/>
            <person name="Claros M.G."/>
            <person name="Gagnaire P.A."/>
            <person name="Manchado M."/>
        </authorList>
    </citation>
    <scope>NUCLEOTIDE SEQUENCE</scope>
    <source>
        <strain evidence="2">Sse05_10M</strain>
        <tissue evidence="2">Blood</tissue>
    </source>
</reference>